<evidence type="ECO:0000256" key="9">
    <source>
        <dbReference type="ARBA" id="ARBA00023136"/>
    </source>
</evidence>
<evidence type="ECO:0000256" key="7">
    <source>
        <dbReference type="ARBA" id="ARBA00022989"/>
    </source>
</evidence>
<sequence length="188" mass="20096">MAAPGVSHRKLIIGLGLGCVAMFGFGFALVPLYDVLCEKLGINGKTRSEAASYSKVEVDEARTVEVEFIAQVQPGMPWEFGPVVKRMQVHPGQLVRTEFRATNHSAKRIVGQAIPSVSPGQGAAYFNKTECFCFNQQVLAGQDSASLPLIFFVDPDLPASIGTLTLSYTLYDITDKSLGGAIQAGAAK</sequence>
<evidence type="ECO:0000256" key="6">
    <source>
        <dbReference type="ARBA" id="ARBA00022968"/>
    </source>
</evidence>
<keyword evidence="7 10" id="KW-1133">Transmembrane helix</keyword>
<evidence type="ECO:0000313" key="12">
    <source>
        <dbReference type="Proteomes" id="UP001195903"/>
    </source>
</evidence>
<comment type="subcellular location">
    <subcellularLocation>
        <location evidence="2">Cell inner membrane</location>
        <topology evidence="2">Single-pass type II membrane protein</topology>
        <orientation evidence="2">Periplasmic side</orientation>
    </subcellularLocation>
</comment>
<dbReference type="EMBL" id="JAHEPS010000004">
    <property type="protein sequence ID" value="MBT1445200.1"/>
    <property type="molecule type" value="Genomic_DNA"/>
</dbReference>
<evidence type="ECO:0000256" key="5">
    <source>
        <dbReference type="ARBA" id="ARBA00022692"/>
    </source>
</evidence>
<accession>A0ABS5V442</accession>
<evidence type="ECO:0000313" key="11">
    <source>
        <dbReference type="EMBL" id="MBT1445200.1"/>
    </source>
</evidence>
<dbReference type="Gene3D" id="2.60.370.10">
    <property type="entry name" value="Ctag/Cox11"/>
    <property type="match status" value="1"/>
</dbReference>
<keyword evidence="6" id="KW-0735">Signal-anchor</keyword>
<dbReference type="SUPFAM" id="SSF110111">
    <property type="entry name" value="Ctag/Cox11"/>
    <property type="match status" value="1"/>
</dbReference>
<dbReference type="NCBIfam" id="NF003465">
    <property type="entry name" value="PRK05089.1"/>
    <property type="match status" value="1"/>
</dbReference>
<evidence type="ECO:0000256" key="1">
    <source>
        <dbReference type="ARBA" id="ARBA00004007"/>
    </source>
</evidence>
<evidence type="ECO:0000256" key="2">
    <source>
        <dbReference type="ARBA" id="ARBA00004382"/>
    </source>
</evidence>
<keyword evidence="9 10" id="KW-0472">Membrane</keyword>
<gene>
    <name evidence="11" type="ORF">KJI95_11775</name>
</gene>
<comment type="similarity">
    <text evidence="3">Belongs to the COX11/CtaG family.</text>
</comment>
<dbReference type="PANTHER" id="PTHR21320:SF3">
    <property type="entry name" value="CYTOCHROME C OXIDASE ASSEMBLY PROTEIN COX11, MITOCHONDRIAL-RELATED"/>
    <property type="match status" value="1"/>
</dbReference>
<evidence type="ECO:0000256" key="4">
    <source>
        <dbReference type="ARBA" id="ARBA00015384"/>
    </source>
</evidence>
<dbReference type="Proteomes" id="UP001195903">
    <property type="component" value="Unassembled WGS sequence"/>
</dbReference>
<keyword evidence="8" id="KW-0186">Copper</keyword>
<dbReference type="PIRSF" id="PIRSF005413">
    <property type="entry name" value="COX11"/>
    <property type="match status" value="1"/>
</dbReference>
<organism evidence="11 12">
    <name type="scientific">Shewanella jiangmenensis</name>
    <dbReference type="NCBI Taxonomy" id="2837387"/>
    <lineage>
        <taxon>Bacteria</taxon>
        <taxon>Pseudomonadati</taxon>
        <taxon>Pseudomonadota</taxon>
        <taxon>Gammaproteobacteria</taxon>
        <taxon>Alteromonadales</taxon>
        <taxon>Shewanellaceae</taxon>
        <taxon>Shewanella</taxon>
    </lineage>
</organism>
<evidence type="ECO:0000256" key="8">
    <source>
        <dbReference type="ARBA" id="ARBA00023008"/>
    </source>
</evidence>
<proteinExistence type="inferred from homology"/>
<dbReference type="PANTHER" id="PTHR21320">
    <property type="entry name" value="CYTOCHROME C OXIDASE ASSEMBLY PROTEIN COX11-RELATED"/>
    <property type="match status" value="1"/>
</dbReference>
<dbReference type="InterPro" id="IPR007533">
    <property type="entry name" value="Cyt_c_oxidase_assmbl_CtaG"/>
</dbReference>
<dbReference type="InterPro" id="IPR023471">
    <property type="entry name" value="CtaG/Cox11_dom_sf"/>
</dbReference>
<name>A0ABS5V442_9GAMM</name>
<evidence type="ECO:0000256" key="10">
    <source>
        <dbReference type="SAM" id="Phobius"/>
    </source>
</evidence>
<evidence type="ECO:0000256" key="3">
    <source>
        <dbReference type="ARBA" id="ARBA00009620"/>
    </source>
</evidence>
<comment type="function">
    <text evidence="1">Exerts its effect at some terminal stage of cytochrome c oxidase synthesis, probably by being involved in the insertion of the copper B into subunit I.</text>
</comment>
<reference evidence="11 12" key="1">
    <citation type="submission" date="2021-05" db="EMBL/GenBank/DDBJ databases">
        <title>Shewanella sp. JM162201.</title>
        <authorList>
            <person name="Xu S."/>
            <person name="Li A."/>
        </authorList>
    </citation>
    <scope>NUCLEOTIDE SEQUENCE [LARGE SCALE GENOMIC DNA]</scope>
    <source>
        <strain evidence="11 12">JM162201</strain>
    </source>
</reference>
<feature type="transmembrane region" description="Helical" evidence="10">
    <location>
        <begin position="12"/>
        <end position="33"/>
    </location>
</feature>
<dbReference type="Pfam" id="PF04442">
    <property type="entry name" value="CtaG_Cox11"/>
    <property type="match status" value="1"/>
</dbReference>
<keyword evidence="12" id="KW-1185">Reference proteome</keyword>
<keyword evidence="5 10" id="KW-0812">Transmembrane</keyword>
<dbReference type="RefSeq" id="WP_214507403.1">
    <property type="nucleotide sequence ID" value="NZ_JAHEPS010000004.1"/>
</dbReference>
<protein>
    <recommendedName>
        <fullName evidence="4">Cytochrome c oxidase assembly protein CtaG</fullName>
    </recommendedName>
</protein>
<comment type="caution">
    <text evidence="11">The sequence shown here is derived from an EMBL/GenBank/DDBJ whole genome shotgun (WGS) entry which is preliminary data.</text>
</comment>